<evidence type="ECO:0000256" key="8">
    <source>
        <dbReference type="ARBA" id="ARBA00060591"/>
    </source>
</evidence>
<organism evidence="11 12">
    <name type="scientific">Penicillium angulare</name>
    <dbReference type="NCBI Taxonomy" id="116970"/>
    <lineage>
        <taxon>Eukaryota</taxon>
        <taxon>Fungi</taxon>
        <taxon>Dikarya</taxon>
        <taxon>Ascomycota</taxon>
        <taxon>Pezizomycotina</taxon>
        <taxon>Eurotiomycetes</taxon>
        <taxon>Eurotiomycetidae</taxon>
        <taxon>Eurotiales</taxon>
        <taxon>Aspergillaceae</taxon>
        <taxon>Penicillium</taxon>
    </lineage>
</organism>
<dbReference type="InterPro" id="IPR036396">
    <property type="entry name" value="Cyt_P450_sf"/>
</dbReference>
<accession>A0A9W9GBU1</accession>
<dbReference type="SUPFAM" id="SSF48264">
    <property type="entry name" value="Cytochrome P450"/>
    <property type="match status" value="1"/>
</dbReference>
<keyword evidence="5 9" id="KW-0408">Iron</keyword>
<reference evidence="11" key="1">
    <citation type="submission" date="2022-11" db="EMBL/GenBank/DDBJ databases">
        <authorList>
            <person name="Petersen C."/>
        </authorList>
    </citation>
    <scope>NUCLEOTIDE SEQUENCE</scope>
    <source>
        <strain evidence="11">IBT 30069</strain>
    </source>
</reference>
<evidence type="ECO:0000256" key="10">
    <source>
        <dbReference type="RuleBase" id="RU000461"/>
    </source>
</evidence>
<dbReference type="Proteomes" id="UP001149165">
    <property type="component" value="Unassembled WGS sequence"/>
</dbReference>
<evidence type="ECO:0000256" key="2">
    <source>
        <dbReference type="ARBA" id="ARBA00022617"/>
    </source>
</evidence>
<dbReference type="GO" id="GO:0043386">
    <property type="term" value="P:mycotoxin biosynthetic process"/>
    <property type="evidence" value="ECO:0007669"/>
    <property type="project" value="UniProtKB-ARBA"/>
</dbReference>
<evidence type="ECO:0000256" key="7">
    <source>
        <dbReference type="ARBA" id="ARBA00023033"/>
    </source>
</evidence>
<dbReference type="GO" id="GO:0016705">
    <property type="term" value="F:oxidoreductase activity, acting on paired donors, with incorporation or reduction of molecular oxygen"/>
    <property type="evidence" value="ECO:0007669"/>
    <property type="project" value="InterPro"/>
</dbReference>
<dbReference type="OrthoDB" id="1055148at2759"/>
<evidence type="ECO:0000313" key="11">
    <source>
        <dbReference type="EMBL" id="KAJ5115932.1"/>
    </source>
</evidence>
<name>A0A9W9GBU1_9EURO</name>
<dbReference type="GO" id="GO:0004497">
    <property type="term" value="F:monooxygenase activity"/>
    <property type="evidence" value="ECO:0007669"/>
    <property type="project" value="UniProtKB-KW"/>
</dbReference>
<proteinExistence type="inferred from homology"/>
<comment type="similarity">
    <text evidence="1 10">Belongs to the cytochrome P450 family.</text>
</comment>
<evidence type="ECO:0000256" key="4">
    <source>
        <dbReference type="ARBA" id="ARBA00023002"/>
    </source>
</evidence>
<keyword evidence="3 9" id="KW-0479">Metal-binding</keyword>
<dbReference type="PRINTS" id="PR00385">
    <property type="entry name" value="P450"/>
</dbReference>
<dbReference type="PROSITE" id="PS00086">
    <property type="entry name" value="CYTOCHROME_P450"/>
    <property type="match status" value="1"/>
</dbReference>
<keyword evidence="7 10" id="KW-0503">Monooxygenase</keyword>
<evidence type="ECO:0000256" key="5">
    <source>
        <dbReference type="ARBA" id="ARBA00023004"/>
    </source>
</evidence>
<dbReference type="Gene3D" id="1.10.630.10">
    <property type="entry name" value="Cytochrome P450"/>
    <property type="match status" value="1"/>
</dbReference>
<evidence type="ECO:0000256" key="6">
    <source>
        <dbReference type="ARBA" id="ARBA00023027"/>
    </source>
</evidence>
<evidence type="ECO:0000256" key="9">
    <source>
        <dbReference type="PIRSR" id="PIRSR602401-1"/>
    </source>
</evidence>
<keyword evidence="12" id="KW-1185">Reference proteome</keyword>
<gene>
    <name evidence="11" type="ORF">N7456_000280</name>
</gene>
<dbReference type="InterPro" id="IPR050364">
    <property type="entry name" value="Cytochrome_P450_fung"/>
</dbReference>
<keyword evidence="2 9" id="KW-0349">Heme</keyword>
<dbReference type="Pfam" id="PF00067">
    <property type="entry name" value="p450"/>
    <property type="match status" value="1"/>
</dbReference>
<comment type="cofactor">
    <cofactor evidence="9">
        <name>heme</name>
        <dbReference type="ChEBI" id="CHEBI:30413"/>
    </cofactor>
</comment>
<dbReference type="InterPro" id="IPR001128">
    <property type="entry name" value="Cyt_P450"/>
</dbReference>
<dbReference type="InterPro" id="IPR002401">
    <property type="entry name" value="Cyt_P450_E_grp-I"/>
</dbReference>
<dbReference type="FunFam" id="1.10.630.10:FF:000072">
    <property type="entry name" value="3-hydroxyphenylacetate 6 hydroxylase"/>
    <property type="match status" value="1"/>
</dbReference>
<evidence type="ECO:0000256" key="3">
    <source>
        <dbReference type="ARBA" id="ARBA00022723"/>
    </source>
</evidence>
<dbReference type="PANTHER" id="PTHR46300">
    <property type="entry name" value="P450, PUTATIVE (EUROFUNG)-RELATED-RELATED"/>
    <property type="match status" value="1"/>
</dbReference>
<evidence type="ECO:0000313" key="12">
    <source>
        <dbReference type="Proteomes" id="UP001149165"/>
    </source>
</evidence>
<dbReference type="PANTHER" id="PTHR46300:SF9">
    <property type="entry name" value="P450, PUTATIVE-RELATED"/>
    <property type="match status" value="1"/>
</dbReference>
<dbReference type="GO" id="GO:0020037">
    <property type="term" value="F:heme binding"/>
    <property type="evidence" value="ECO:0007669"/>
    <property type="project" value="InterPro"/>
</dbReference>
<dbReference type="AlphaFoldDB" id="A0A9W9GBU1"/>
<dbReference type="GO" id="GO:0005506">
    <property type="term" value="F:iron ion binding"/>
    <property type="evidence" value="ECO:0007669"/>
    <property type="project" value="InterPro"/>
</dbReference>
<feature type="binding site" description="axial binding residue" evidence="9">
    <location>
        <position position="449"/>
    </location>
    <ligand>
        <name>heme</name>
        <dbReference type="ChEBI" id="CHEBI:30413"/>
    </ligand>
    <ligandPart>
        <name>Fe</name>
        <dbReference type="ChEBI" id="CHEBI:18248"/>
    </ligandPart>
</feature>
<sequence length="517" mass="59128">MLSDDFSLSIQVLDCITLFRILVSTSLLFSIYVLINEIICYNQQVPGFATPPILPLIGNLHHLQTNAAEQYRKWAKELGAVYQVRLGNLPVIVINTAAAAKVILAHNSQATASRPELYTYHKLVSTTAGTTIGTSPYNDSLIRRRKGAASALNRPAVETYIPHLDLETKAFIRELLDYGHAGKNRINPVPLVQRLSLSMAFTINWGTRITNATDELFSEISHVENEISRFRSTTDNFQDYIPLLRFLPLSILKHRKATEYRQRRDVYLTKLNNDLEQRIKERTHSPCIQANVMLDNEAKLNKVELTSISLTMLSAGFETASAVMSWGICLLAMRGDIQERAFYEIRKVYGEKEVLCDAYDDQKSKYIVGLVREFLRYFTVLRLSLPRSTNKEFLYEGKKVPIGTTIFLNAWACNMDPTLWSNPDEFQPERWLEHPNNPLFTFGIGYRMCAGSLLAYRELYLAFLRLISAFEIRTDGYIETDPSRGVADLTTLVSMPKEYEVRFIPRDERLLREELGR</sequence>
<comment type="pathway">
    <text evidence="8">Aromatic compound metabolism; phenylacetate degradation.</text>
</comment>
<dbReference type="EMBL" id="JAPQKH010000001">
    <property type="protein sequence ID" value="KAJ5115932.1"/>
    <property type="molecule type" value="Genomic_DNA"/>
</dbReference>
<dbReference type="PRINTS" id="PR00463">
    <property type="entry name" value="EP450I"/>
</dbReference>
<protein>
    <submittedName>
        <fullName evidence="11">Cytochrome P450</fullName>
    </submittedName>
</protein>
<keyword evidence="6" id="KW-0520">NAD</keyword>
<comment type="caution">
    <text evidence="11">The sequence shown here is derived from an EMBL/GenBank/DDBJ whole genome shotgun (WGS) entry which is preliminary data.</text>
</comment>
<keyword evidence="4 10" id="KW-0560">Oxidoreductase</keyword>
<reference evidence="11" key="2">
    <citation type="journal article" date="2023" name="IMA Fungus">
        <title>Comparative genomic study of the Penicillium genus elucidates a diverse pangenome and 15 lateral gene transfer events.</title>
        <authorList>
            <person name="Petersen C."/>
            <person name="Sorensen T."/>
            <person name="Nielsen M.R."/>
            <person name="Sondergaard T.E."/>
            <person name="Sorensen J.L."/>
            <person name="Fitzpatrick D.A."/>
            <person name="Frisvad J.C."/>
            <person name="Nielsen K.L."/>
        </authorList>
    </citation>
    <scope>NUCLEOTIDE SEQUENCE</scope>
    <source>
        <strain evidence="11">IBT 30069</strain>
    </source>
</reference>
<dbReference type="InterPro" id="IPR017972">
    <property type="entry name" value="Cyt_P450_CS"/>
</dbReference>
<evidence type="ECO:0000256" key="1">
    <source>
        <dbReference type="ARBA" id="ARBA00010617"/>
    </source>
</evidence>